<dbReference type="STRING" id="1280952.HJA_11170"/>
<feature type="chain" id="PRO_5001572029" evidence="1">
    <location>
        <begin position="18"/>
        <end position="161"/>
    </location>
</feature>
<name>A0A059FBX7_9PROT</name>
<keyword evidence="3" id="KW-1185">Reference proteome</keyword>
<keyword evidence="1" id="KW-0732">Signal</keyword>
<evidence type="ECO:0000313" key="3">
    <source>
        <dbReference type="Proteomes" id="UP000024816"/>
    </source>
</evidence>
<organism evidence="2 3">
    <name type="scientific">Hyphomonas jannaschiana VP2</name>
    <dbReference type="NCBI Taxonomy" id="1280952"/>
    <lineage>
        <taxon>Bacteria</taxon>
        <taxon>Pseudomonadati</taxon>
        <taxon>Pseudomonadota</taxon>
        <taxon>Alphaproteobacteria</taxon>
        <taxon>Hyphomonadales</taxon>
        <taxon>Hyphomonadaceae</taxon>
        <taxon>Hyphomonas</taxon>
    </lineage>
</organism>
<reference evidence="2 3" key="1">
    <citation type="journal article" date="2014" name="Antonie Van Leeuwenhoek">
        <title>Hyphomonas beringensis sp. nov. and Hyphomonas chukchiensis sp. nov., isolated from surface seawater of the Bering Sea and Chukchi Sea.</title>
        <authorList>
            <person name="Li C."/>
            <person name="Lai Q."/>
            <person name="Li G."/>
            <person name="Dong C."/>
            <person name="Wang J."/>
            <person name="Liao Y."/>
            <person name="Shao Z."/>
        </authorList>
    </citation>
    <scope>NUCLEOTIDE SEQUENCE [LARGE SCALE GENOMIC DNA]</scope>
    <source>
        <strain evidence="2 3">VP2</strain>
    </source>
</reference>
<sequence length="161" mass="16895">MRAIILALAALPAGAAAGEVRTVVADLPGPVEFEAPESLQALEEGPVWLDLSIAPPLDPAGQQEDGSWSVIVCDSHGEVSAKSVSVPTGSNHLLLEVRPGTPEQHAANMVSCNYAPQYSDETSLGHVIRIKGCYFANSVSIPTANQWILNPLPASACQSRD</sequence>
<comment type="caution">
    <text evidence="2">The sequence shown here is derived from an EMBL/GenBank/DDBJ whole genome shotgun (WGS) entry which is preliminary data.</text>
</comment>
<feature type="signal peptide" evidence="1">
    <location>
        <begin position="1"/>
        <end position="17"/>
    </location>
</feature>
<dbReference type="EMBL" id="ARYJ01000006">
    <property type="protein sequence ID" value="KCZ88139.1"/>
    <property type="molecule type" value="Genomic_DNA"/>
</dbReference>
<proteinExistence type="predicted"/>
<dbReference type="PATRIC" id="fig|1280952.3.peg.2232"/>
<accession>A0A059FBX7</accession>
<dbReference type="AlphaFoldDB" id="A0A059FBX7"/>
<evidence type="ECO:0000313" key="2">
    <source>
        <dbReference type="EMBL" id="KCZ88139.1"/>
    </source>
</evidence>
<dbReference type="RefSeq" id="WP_035582153.1">
    <property type="nucleotide sequence ID" value="NZ_ARYJ01000006.1"/>
</dbReference>
<gene>
    <name evidence="2" type="ORF">HJA_11170</name>
</gene>
<dbReference type="OrthoDB" id="7619237at2"/>
<dbReference type="Proteomes" id="UP000024816">
    <property type="component" value="Unassembled WGS sequence"/>
</dbReference>
<protein>
    <submittedName>
        <fullName evidence="2">Putative lipoprotein</fullName>
    </submittedName>
</protein>
<keyword evidence="2" id="KW-0449">Lipoprotein</keyword>
<evidence type="ECO:0000256" key="1">
    <source>
        <dbReference type="SAM" id="SignalP"/>
    </source>
</evidence>